<organism evidence="5 6">
    <name type="scientific">Ancylostoma duodenale</name>
    <dbReference type="NCBI Taxonomy" id="51022"/>
    <lineage>
        <taxon>Eukaryota</taxon>
        <taxon>Metazoa</taxon>
        <taxon>Ecdysozoa</taxon>
        <taxon>Nematoda</taxon>
        <taxon>Chromadorea</taxon>
        <taxon>Rhabditida</taxon>
        <taxon>Rhabditina</taxon>
        <taxon>Rhabditomorpha</taxon>
        <taxon>Strongyloidea</taxon>
        <taxon>Ancylostomatidae</taxon>
        <taxon>Ancylostomatinae</taxon>
        <taxon>Ancylostoma</taxon>
    </lineage>
</organism>
<evidence type="ECO:0000313" key="6">
    <source>
        <dbReference type="Proteomes" id="UP000054047"/>
    </source>
</evidence>
<dbReference type="CDD" id="cd00063">
    <property type="entry name" value="FN3"/>
    <property type="match status" value="5"/>
</dbReference>
<dbReference type="AlphaFoldDB" id="A0A0C2GYR6"/>
<feature type="domain" description="Fibronectin type-III" evidence="4">
    <location>
        <begin position="430"/>
        <end position="530"/>
    </location>
</feature>
<dbReference type="Gene3D" id="2.60.40.10">
    <property type="entry name" value="Immunoglobulins"/>
    <property type="match status" value="8"/>
</dbReference>
<gene>
    <name evidence="5" type="ORF">ANCDUO_07447</name>
</gene>
<dbReference type="InterPro" id="IPR007110">
    <property type="entry name" value="Ig-like_dom"/>
</dbReference>
<dbReference type="PANTHER" id="PTHR13817:SF166">
    <property type="entry name" value="NEURONAL IGCAM-RELATED"/>
    <property type="match status" value="1"/>
</dbReference>
<sequence length="989" mass="110258">MYRLRATVLINQVESSPSKLILVNTKEAAAKSPAIQSVNVLVNGSAIFQFIPAEDADVNYTLEYREVSSPDPTWTGFEFESDSSNEVLLTGLLPNRTYEARLFANGNVVHGHRSRTVPFHTNNTAQLPEISLDPEEEIVLDPDVSLPLEVNCHVVSSPPSNIHWLVDGQPIQAEHSFYAVTNSPVDDKKTTSSIHIKSRTRNDNLTCVAVNPAGRVSSSVAVRIRGPGSPPSAVTLQSERGGYTVSWAPPTHPNGNITKYVVYHSSNKEDPLSDWQKLVLDGTENTVRILSEAEDAFYVRVQAAADSGPGVISDIVAIEKDTVPISVSLHYEDPPDREHLLIEPGEKSYELLLNEDVSEDAEYWQKYLTTTRDNSVPMTRLSLPTEQLKPSYQYYVRVRAINQAGAGPLSEPIQFTTPNGGRSYLCPENPPSQVSVDINEANIAVLRWSKPNCTTEILNYVIYFTRDLGISNEDYREWQTVEVPATETQFKFDHQVGLKPKTFYRVRVSAKNDVAEGPVSETKEFETAHSELPIPTDIRTSVAEDNTLTITFSAVRDPDDHSNAIQRYKIELAQSDDVLTANWHPVNASSSSIDDMTSQANSTPLLSRSNLGQVTIGIDGSRLARSSMYWVKITASLNNPARFVQASKPRWFRTGDGRLRTRAEIEGGPVVEKEPNLFETLRLVCRAEGSPLPEVTWYWNDDPIESEKEGWTVEQEQSERVTVSVEQDLSTLTRSSVRESGIALCAAGNEDSNATAQVEVRVLGPGSAPREVRAVGWRNQINVTWQEPLIPNGLIMKYIIYYALRDAADLSDWEKLETDVTEIQVPAMSPETRYLVRVQAATADGPGIISDSVECFSDKHYQAIVVNLVSTNVDNFEAEPNQTVVLRCSAQGQPIPRIFYAWDDHQENEITDVLITESTFHISGLFERSALTNQTLICRAENKHESVDVRRVLIIRKPGDVPTNITWSFDENDSLFIDWSRIRYPNGNV</sequence>
<keyword evidence="2" id="KW-1015">Disulfide bond</keyword>
<dbReference type="Pfam" id="PF00041">
    <property type="entry name" value="fn3"/>
    <property type="match status" value="2"/>
</dbReference>
<dbReference type="InterPro" id="IPR036179">
    <property type="entry name" value="Ig-like_dom_sf"/>
</dbReference>
<dbReference type="InterPro" id="IPR050964">
    <property type="entry name" value="Striated_Muscle_Regulatory"/>
</dbReference>
<dbReference type="OrthoDB" id="10253954at2759"/>
<keyword evidence="6" id="KW-1185">Reference proteome</keyword>
<feature type="domain" description="Fibronectin type-III" evidence="4">
    <location>
        <begin position="29"/>
        <end position="124"/>
    </location>
</feature>
<dbReference type="EMBL" id="KN729447">
    <property type="protein sequence ID" value="KIH62271.1"/>
    <property type="molecule type" value="Genomic_DNA"/>
</dbReference>
<feature type="domain" description="Ig-like" evidence="3">
    <location>
        <begin position="846"/>
        <end position="950"/>
    </location>
</feature>
<evidence type="ECO:0000313" key="5">
    <source>
        <dbReference type="EMBL" id="KIH62271.1"/>
    </source>
</evidence>
<dbReference type="PROSITE" id="PS50835">
    <property type="entry name" value="IG_LIKE"/>
    <property type="match status" value="3"/>
</dbReference>
<protein>
    <submittedName>
        <fullName evidence="5">Fibronectin type III domain protein</fullName>
    </submittedName>
</protein>
<dbReference type="SUPFAM" id="SSF49265">
    <property type="entry name" value="Fibronectin type III"/>
    <property type="match status" value="4"/>
</dbReference>
<evidence type="ECO:0000259" key="4">
    <source>
        <dbReference type="PROSITE" id="PS50853"/>
    </source>
</evidence>
<feature type="domain" description="Fibronectin type-III" evidence="4">
    <location>
        <begin position="334"/>
        <end position="420"/>
    </location>
</feature>
<dbReference type="InterPro" id="IPR036116">
    <property type="entry name" value="FN3_sf"/>
</dbReference>
<dbReference type="InterPro" id="IPR013783">
    <property type="entry name" value="Ig-like_fold"/>
</dbReference>
<evidence type="ECO:0000259" key="3">
    <source>
        <dbReference type="PROSITE" id="PS50835"/>
    </source>
</evidence>
<dbReference type="Proteomes" id="UP000054047">
    <property type="component" value="Unassembled WGS sequence"/>
</dbReference>
<dbReference type="SUPFAM" id="SSF48726">
    <property type="entry name" value="Immunoglobulin"/>
    <property type="match status" value="2"/>
</dbReference>
<evidence type="ECO:0000256" key="2">
    <source>
        <dbReference type="ARBA" id="ARBA00023157"/>
    </source>
</evidence>
<evidence type="ECO:0000256" key="1">
    <source>
        <dbReference type="ARBA" id="ARBA00022737"/>
    </source>
</evidence>
<feature type="non-terminal residue" evidence="5">
    <location>
        <position position="989"/>
    </location>
</feature>
<name>A0A0C2GYR6_9BILA</name>
<feature type="domain" description="Ig-like" evidence="3">
    <location>
        <begin position="128"/>
        <end position="223"/>
    </location>
</feature>
<keyword evidence="1" id="KW-0677">Repeat</keyword>
<feature type="domain" description="Fibronectin type-III" evidence="4">
    <location>
        <begin position="227"/>
        <end position="325"/>
    </location>
</feature>
<dbReference type="Pfam" id="PF07679">
    <property type="entry name" value="I-set"/>
    <property type="match status" value="2"/>
</dbReference>
<dbReference type="SMART" id="SM00408">
    <property type="entry name" value="IGc2"/>
    <property type="match status" value="2"/>
</dbReference>
<reference evidence="5 6" key="1">
    <citation type="submission" date="2013-12" db="EMBL/GenBank/DDBJ databases">
        <title>Draft genome of the parsitic nematode Ancylostoma duodenale.</title>
        <authorList>
            <person name="Mitreva M."/>
        </authorList>
    </citation>
    <scope>NUCLEOTIDE SEQUENCE [LARGE SCALE GENOMIC DNA]</scope>
    <source>
        <strain evidence="5 6">Zhejiang</strain>
    </source>
</reference>
<dbReference type="InterPro" id="IPR003961">
    <property type="entry name" value="FN3_dom"/>
</dbReference>
<accession>A0A0C2GYR6</accession>
<dbReference type="PANTHER" id="PTHR13817">
    <property type="entry name" value="TITIN"/>
    <property type="match status" value="1"/>
</dbReference>
<proteinExistence type="predicted"/>
<dbReference type="SMART" id="SM00060">
    <property type="entry name" value="FN3"/>
    <property type="match status" value="6"/>
</dbReference>
<dbReference type="PROSITE" id="PS50853">
    <property type="entry name" value="FN3"/>
    <property type="match status" value="5"/>
</dbReference>
<dbReference type="InterPro" id="IPR013098">
    <property type="entry name" value="Ig_I-set"/>
</dbReference>
<dbReference type="InterPro" id="IPR003598">
    <property type="entry name" value="Ig_sub2"/>
</dbReference>
<feature type="domain" description="Ig-like" evidence="3">
    <location>
        <begin position="649"/>
        <end position="761"/>
    </location>
</feature>
<feature type="domain" description="Fibronectin type-III" evidence="4">
    <location>
        <begin position="765"/>
        <end position="861"/>
    </location>
</feature>